<evidence type="ECO:0000256" key="8">
    <source>
        <dbReference type="ARBA" id="ARBA00037420"/>
    </source>
</evidence>
<keyword evidence="5 9" id="KW-0560">Oxidoreductase</keyword>
<dbReference type="PANTHER" id="PTHR10681">
    <property type="entry name" value="THIOREDOXIN PEROXIDASE"/>
    <property type="match status" value="1"/>
</dbReference>
<dbReference type="InterPro" id="IPR000866">
    <property type="entry name" value="AhpC/TSA"/>
</dbReference>
<feature type="binding site" evidence="9">
    <location>
        <position position="122"/>
    </location>
    <ligand>
        <name>substrate</name>
    </ligand>
</feature>
<dbReference type="PANTHER" id="PTHR10681:SF128">
    <property type="entry name" value="THIOREDOXIN-DEPENDENT PEROXIDE REDUCTASE, MITOCHONDRIAL"/>
    <property type="match status" value="1"/>
</dbReference>
<dbReference type="SUPFAM" id="SSF52833">
    <property type="entry name" value="Thioredoxin-like"/>
    <property type="match status" value="1"/>
</dbReference>
<dbReference type="EC" id="1.11.1.24" evidence="9"/>
<keyword evidence="7 9" id="KW-0676">Redox-active center</keyword>
<feature type="disulfide bond" description="Interchain (with Cys-47); in linked form" evidence="9">
    <location>
        <position position="212"/>
    </location>
</feature>
<dbReference type="Proteomes" id="UP000244016">
    <property type="component" value="Unassembled WGS sequence"/>
</dbReference>
<dbReference type="InterPro" id="IPR013766">
    <property type="entry name" value="Thioredoxin_domain"/>
</dbReference>
<dbReference type="EMBL" id="PEBW01000001">
    <property type="protein sequence ID" value="PTQ53294.1"/>
    <property type="molecule type" value="Genomic_DNA"/>
</dbReference>
<evidence type="ECO:0000259" key="11">
    <source>
        <dbReference type="PROSITE" id="PS51352"/>
    </source>
</evidence>
<dbReference type="GO" id="GO:0008379">
    <property type="term" value="F:thioredoxin peroxidase activity"/>
    <property type="evidence" value="ECO:0007669"/>
    <property type="project" value="TreeGrafter"/>
</dbReference>
<protein>
    <recommendedName>
        <fullName evidence="9">Peroxiredoxin</fullName>
        <ecNumber evidence="9">1.11.1.24</ecNumber>
    </recommendedName>
    <alternativeName>
        <fullName evidence="9">Thioredoxin peroxidase</fullName>
    </alternativeName>
    <alternativeName>
        <fullName evidence="9">Thioredoxin-dependent peroxiredoxin</fullName>
    </alternativeName>
</protein>
<organism evidence="12 13">
    <name type="scientific">Brockia lithotrophica</name>
    <dbReference type="NCBI Taxonomy" id="933949"/>
    <lineage>
        <taxon>Bacteria</taxon>
        <taxon>Bacillati</taxon>
        <taxon>Bacillota</taxon>
        <taxon>Bacilli</taxon>
        <taxon>Bacillales</taxon>
        <taxon>Bacillales Family X. Incertae Sedis</taxon>
        <taxon>Brockia</taxon>
    </lineage>
</organism>
<feature type="active site" description="Cysteine sulfenic acid (-SOH) intermediate; for peroxidase activity" evidence="10">
    <location>
        <position position="47"/>
    </location>
</feature>
<evidence type="ECO:0000256" key="1">
    <source>
        <dbReference type="ARBA" id="ARBA00009796"/>
    </source>
</evidence>
<feature type="disulfide bond" description="Interchain (with Cys-212); in linked form" evidence="9">
    <location>
        <position position="47"/>
    </location>
</feature>
<sequence length="235" mass="26969">MEEFVRIGDRFPEMEVLTTQGTFRLPEHFRGRWFVLFSHPGDFTPVCTSEFLSFERHINEFRRMNTELIGLSVDEVYAHLKWLEWIQQKFGIPITFPVIADPLGRVASRLGMLPREGTATVRSVFVVDEAGTVRLILNYPAEVGRNIPEIVRAVRALRLATSLHVSTPANWPQNEIIGAQIFLPPPRTGEEIRERYEQMKKGEIQCFDWWMCVAQAQDEKKAPPTKRTDAASTSP</sequence>
<gene>
    <name evidence="12" type="ORF">BLITH_0374</name>
</gene>
<dbReference type="NCBIfam" id="NF009668">
    <property type="entry name" value="PRK13189.1"/>
    <property type="match status" value="1"/>
</dbReference>
<dbReference type="HAMAP" id="MF_00401">
    <property type="entry name" value="Peroxiredoxin"/>
    <property type="match status" value="1"/>
</dbReference>
<keyword evidence="6 9" id="KW-1015">Disulfide bond</keyword>
<evidence type="ECO:0000256" key="5">
    <source>
        <dbReference type="ARBA" id="ARBA00023002"/>
    </source>
</evidence>
<reference evidence="12 13" key="1">
    <citation type="submission" date="2017-08" db="EMBL/GenBank/DDBJ databases">
        <title>Burning lignite coal seam in the remote Altai Mountains harbors a hydrogen-driven thermophilic microbial community.</title>
        <authorList>
            <person name="Kadnikov V.V."/>
            <person name="Mardanov A.V."/>
            <person name="Ivasenko D."/>
            <person name="Beletsky A.V."/>
            <person name="Karnachuk O.V."/>
            <person name="Ravin N.V."/>
        </authorList>
    </citation>
    <scope>NUCLEOTIDE SEQUENCE [LARGE SCALE GENOMIC DNA]</scope>
    <source>
        <strain evidence="12">AL31</strain>
    </source>
</reference>
<comment type="similarity">
    <text evidence="1">Belongs to the peroxiredoxin family. AhpC/Prx1 subfamily.</text>
</comment>
<comment type="subunit">
    <text evidence="9">Homodecamer. Pentamer of dimers that assemble into a ring structure.</text>
</comment>
<feature type="disulfide bond" description="Alternate" evidence="9">
    <location>
        <begin position="206"/>
        <end position="212"/>
    </location>
</feature>
<dbReference type="GO" id="GO:0006979">
    <property type="term" value="P:response to oxidative stress"/>
    <property type="evidence" value="ECO:0007669"/>
    <property type="project" value="TreeGrafter"/>
</dbReference>
<dbReference type="Gene3D" id="3.30.1020.10">
    <property type="entry name" value="Antioxidant, Horf6, Chain A, domain2"/>
    <property type="match status" value="1"/>
</dbReference>
<dbReference type="PIRSF" id="PIRSF000239">
    <property type="entry name" value="AHPC"/>
    <property type="match status" value="1"/>
</dbReference>
<evidence type="ECO:0000256" key="6">
    <source>
        <dbReference type="ARBA" id="ARBA00023157"/>
    </source>
</evidence>
<comment type="caution">
    <text evidence="12">The sequence shown here is derived from an EMBL/GenBank/DDBJ whole genome shotgun (WGS) entry which is preliminary data.</text>
</comment>
<keyword evidence="3 9" id="KW-0575">Peroxidase</keyword>
<dbReference type="Pfam" id="PF00578">
    <property type="entry name" value="AhpC-TSA"/>
    <property type="match status" value="1"/>
</dbReference>
<dbReference type="GO" id="GO:0045454">
    <property type="term" value="P:cell redox homeostasis"/>
    <property type="evidence" value="ECO:0007669"/>
    <property type="project" value="TreeGrafter"/>
</dbReference>
<dbReference type="InterPro" id="IPR024706">
    <property type="entry name" value="Peroxiredoxin_AhpC-typ"/>
</dbReference>
<comment type="subcellular location">
    <subcellularLocation>
        <location evidence="9">Cytoplasm</location>
    </subcellularLocation>
</comment>
<proteinExistence type="inferred from homology"/>
<name>A0A2T5GAT3_9BACL</name>
<evidence type="ECO:0000313" key="13">
    <source>
        <dbReference type="Proteomes" id="UP000244016"/>
    </source>
</evidence>
<evidence type="ECO:0000256" key="2">
    <source>
        <dbReference type="ARBA" id="ARBA00022490"/>
    </source>
</evidence>
<dbReference type="GO" id="GO:0005829">
    <property type="term" value="C:cytosol"/>
    <property type="evidence" value="ECO:0007669"/>
    <property type="project" value="TreeGrafter"/>
</dbReference>
<dbReference type="Gene3D" id="3.40.30.10">
    <property type="entry name" value="Glutaredoxin"/>
    <property type="match status" value="1"/>
</dbReference>
<dbReference type="InterPro" id="IPR050217">
    <property type="entry name" value="Peroxiredoxin"/>
</dbReference>
<evidence type="ECO:0000256" key="10">
    <source>
        <dbReference type="PIRSR" id="PIRSR000239-1"/>
    </source>
</evidence>
<comment type="miscellaneous">
    <text evidence="9">The active site is a conserved redox-active cysteine residue, the peroxidatic cysteine (C(P)), which makes the nucleophilic attack on the peroxide substrate. The peroxide oxidizes the C(P)-SH to cysteine sulfenic acid (C(P)-SOH), which then reacts with another cysteine residue, the resolving cysteine (C(R)), to form a disulfide bridge. The disulfide is subsequently reduced by an appropriate electron donor to complete the catalytic cycle. Although the primary sequence of this enzyme is similar to those of the 1-Cys Prx6 enzymes, its catalytic properties resemble those of the typical 2-Cys Prxs and C(R) is provided by the other dimeric subunit to form an intersubunit disulfide. The disulfide is subsequently reduced by thioredoxin.</text>
</comment>
<dbReference type="InterPro" id="IPR022915">
    <property type="entry name" value="Peroxiredoxin_TDXH"/>
</dbReference>
<dbReference type="InterPro" id="IPR036249">
    <property type="entry name" value="Thioredoxin-like_sf"/>
</dbReference>
<feature type="active site" description="Cysteine sulfenic acid (-SOH) intermediate" evidence="9">
    <location>
        <position position="47"/>
    </location>
</feature>
<evidence type="ECO:0000256" key="3">
    <source>
        <dbReference type="ARBA" id="ARBA00022559"/>
    </source>
</evidence>
<feature type="domain" description="Thioredoxin" evidence="11">
    <location>
        <begin position="5"/>
        <end position="159"/>
    </location>
</feature>
<evidence type="ECO:0000256" key="9">
    <source>
        <dbReference type="HAMAP-Rule" id="MF_00401"/>
    </source>
</evidence>
<comment type="similarity">
    <text evidence="9">Belongs to the peroxiredoxin family. Prx6 subfamily.</text>
</comment>
<comment type="catalytic activity">
    <reaction evidence="9">
        <text>a hydroperoxide + [thioredoxin]-dithiol = an alcohol + [thioredoxin]-disulfide + H2O</text>
        <dbReference type="Rhea" id="RHEA:62620"/>
        <dbReference type="Rhea" id="RHEA-COMP:10698"/>
        <dbReference type="Rhea" id="RHEA-COMP:10700"/>
        <dbReference type="ChEBI" id="CHEBI:15377"/>
        <dbReference type="ChEBI" id="CHEBI:29950"/>
        <dbReference type="ChEBI" id="CHEBI:30879"/>
        <dbReference type="ChEBI" id="CHEBI:35924"/>
        <dbReference type="ChEBI" id="CHEBI:50058"/>
        <dbReference type="EC" id="1.11.1.24"/>
    </reaction>
</comment>
<dbReference type="GO" id="GO:0042744">
    <property type="term" value="P:hydrogen peroxide catabolic process"/>
    <property type="evidence" value="ECO:0007669"/>
    <property type="project" value="TreeGrafter"/>
</dbReference>
<dbReference type="AlphaFoldDB" id="A0A2T5GAT3"/>
<dbReference type="PROSITE" id="PS51352">
    <property type="entry name" value="THIOREDOXIN_2"/>
    <property type="match status" value="1"/>
</dbReference>
<evidence type="ECO:0000256" key="7">
    <source>
        <dbReference type="ARBA" id="ARBA00023284"/>
    </source>
</evidence>
<accession>A0A2T5GAT3</accession>
<evidence type="ECO:0000256" key="4">
    <source>
        <dbReference type="ARBA" id="ARBA00022862"/>
    </source>
</evidence>
<evidence type="ECO:0000313" key="12">
    <source>
        <dbReference type="EMBL" id="PTQ53294.1"/>
    </source>
</evidence>
<dbReference type="GO" id="GO:0033554">
    <property type="term" value="P:cellular response to stress"/>
    <property type="evidence" value="ECO:0007669"/>
    <property type="project" value="TreeGrafter"/>
</dbReference>
<keyword evidence="2 9" id="KW-0963">Cytoplasm</keyword>
<comment type="function">
    <text evidence="8 9">Thiol-specific peroxidase that catalyzes the reduction of hydrogen peroxide and organic hydroperoxides to water and alcohols, respectively. Plays a role in cell protection against oxidative stress by detoxifying peroxides.</text>
</comment>
<keyword evidence="4 9" id="KW-0049">Antioxidant</keyword>